<proteinExistence type="predicted"/>
<dbReference type="Pfam" id="PF20209">
    <property type="entry name" value="DUF6570"/>
    <property type="match status" value="1"/>
</dbReference>
<evidence type="ECO:0000313" key="3">
    <source>
        <dbReference type="EMBL" id="KAK3928778.1"/>
    </source>
</evidence>
<reference evidence="3" key="1">
    <citation type="submission" date="2021-07" db="EMBL/GenBank/DDBJ databases">
        <authorList>
            <person name="Catto M.A."/>
            <person name="Jacobson A."/>
            <person name="Kennedy G."/>
            <person name="Labadie P."/>
            <person name="Hunt B.G."/>
            <person name="Srinivasan R."/>
        </authorList>
    </citation>
    <scope>NUCLEOTIDE SEQUENCE</scope>
    <source>
        <strain evidence="3">PL_HMW_Pooled</strain>
        <tissue evidence="3">Head</tissue>
    </source>
</reference>
<name>A0AAE1HWM1_9NEOP</name>
<gene>
    <name evidence="3" type="ORF">KUF71_017001</name>
</gene>
<feature type="region of interest" description="Disordered" evidence="1">
    <location>
        <begin position="544"/>
        <end position="567"/>
    </location>
</feature>
<evidence type="ECO:0000256" key="1">
    <source>
        <dbReference type="SAM" id="MobiDB-lite"/>
    </source>
</evidence>
<accession>A0AAE1HWM1</accession>
<feature type="compositionally biased region" description="Polar residues" evidence="1">
    <location>
        <begin position="551"/>
        <end position="567"/>
    </location>
</feature>
<dbReference type="AlphaFoldDB" id="A0AAE1HWM1"/>
<keyword evidence="4" id="KW-1185">Reference proteome</keyword>
<feature type="region of interest" description="Disordered" evidence="1">
    <location>
        <begin position="616"/>
        <end position="669"/>
    </location>
</feature>
<dbReference type="InterPro" id="IPR046700">
    <property type="entry name" value="DUF6570"/>
</dbReference>
<feature type="domain" description="DUF6570" evidence="2">
    <location>
        <begin position="164"/>
        <end position="283"/>
    </location>
</feature>
<dbReference type="Proteomes" id="UP001219518">
    <property type="component" value="Unassembled WGS sequence"/>
</dbReference>
<reference evidence="3" key="2">
    <citation type="journal article" date="2023" name="BMC Genomics">
        <title>Pest status, molecular evolution, and epigenetic factors derived from the genome assembly of Frankliniella fusca, a thysanopteran phytovirus vector.</title>
        <authorList>
            <person name="Catto M.A."/>
            <person name="Labadie P.E."/>
            <person name="Jacobson A.L."/>
            <person name="Kennedy G.G."/>
            <person name="Srinivasan R."/>
            <person name="Hunt B.G."/>
        </authorList>
    </citation>
    <scope>NUCLEOTIDE SEQUENCE</scope>
    <source>
        <strain evidence="3">PL_HMW_Pooled</strain>
    </source>
</reference>
<sequence length="669" mass="76149">MRRPRHSGRIAVALNESQYIILRHLAASKHPKGQYRTLITRQIDPDLKKLHKRKRQKNWRQNRSESKVDFDRRKQRLRMRNVREREKQAERLRRKKLDRIKHRLSRLVRRQGITEVALNKDLDITQNDFDISQKSLDWYTCDICKKRQIYCRSEKKPCKDCHIYTSSNDLDPKDVPSELLDLTFVEQQVIARVHPVLSLYKVKNVHYKYLGQIINFPQNVQELCDILPNTVENLSGVLAIRCKDSDGFRDFFIRKQKVLNALVWLKASNPFYYDIQISQDRIDLLPDNGCIYNQVRGFNDDGEKSCSITDGDLVITVDDLPEMDSEEELIVYKDVPDLSYVSQKDQLNLNENVLVWPSIRRIPINEFSSPGYITMSFPYLFCWGTCDYSNRKDNTVSLHKYIEHLMLYKDGRMEDIRERCLQAITRRSSPIFAETEPPEPNSSVIPEQPLIAAEPIIPAPPETESLEPTSSVSPGQPVVAAESCIVSAAVDLNAGGSSVSLTLYVQTAQPTVNMVCLRAEDLFAFIQKSFPMSKSTVVREEATTAVPETHCNGSSTATKEESQTVSNSIVQQPDVDVLVMASQEGALSTPTRRSPSPDFSWLYDEEPAPVVQTVKAFTPSPVSPPRARHSSVEEISCLGQRSRSPFAWERGSSSSTTRKRSPSPAAASK</sequence>
<dbReference type="EMBL" id="JAHWGI010001354">
    <property type="protein sequence ID" value="KAK3928778.1"/>
    <property type="molecule type" value="Genomic_DNA"/>
</dbReference>
<evidence type="ECO:0000259" key="2">
    <source>
        <dbReference type="Pfam" id="PF20209"/>
    </source>
</evidence>
<evidence type="ECO:0000313" key="4">
    <source>
        <dbReference type="Proteomes" id="UP001219518"/>
    </source>
</evidence>
<comment type="caution">
    <text evidence="3">The sequence shown here is derived from an EMBL/GenBank/DDBJ whole genome shotgun (WGS) entry which is preliminary data.</text>
</comment>
<organism evidence="3 4">
    <name type="scientific">Frankliniella fusca</name>
    <dbReference type="NCBI Taxonomy" id="407009"/>
    <lineage>
        <taxon>Eukaryota</taxon>
        <taxon>Metazoa</taxon>
        <taxon>Ecdysozoa</taxon>
        <taxon>Arthropoda</taxon>
        <taxon>Hexapoda</taxon>
        <taxon>Insecta</taxon>
        <taxon>Pterygota</taxon>
        <taxon>Neoptera</taxon>
        <taxon>Paraneoptera</taxon>
        <taxon>Thysanoptera</taxon>
        <taxon>Terebrantia</taxon>
        <taxon>Thripoidea</taxon>
        <taxon>Thripidae</taxon>
        <taxon>Frankliniella</taxon>
    </lineage>
</organism>
<protein>
    <submittedName>
        <fullName evidence="3">Hepatocyte growth factor activator</fullName>
    </submittedName>
</protein>